<feature type="non-terminal residue" evidence="3">
    <location>
        <position position="306"/>
    </location>
</feature>
<evidence type="ECO:0000313" key="3">
    <source>
        <dbReference type="EMBL" id="KAH3679204.1"/>
    </source>
</evidence>
<comment type="caution">
    <text evidence="3">The sequence shown here is derived from an EMBL/GenBank/DDBJ whole genome shotgun (WGS) entry which is preliminary data.</text>
</comment>
<proteinExistence type="predicted"/>
<feature type="compositionally biased region" description="Acidic residues" evidence="2">
    <location>
        <begin position="138"/>
        <end position="147"/>
    </location>
</feature>
<gene>
    <name evidence="3" type="ORF">WICPIJ_008697</name>
</gene>
<evidence type="ECO:0000256" key="1">
    <source>
        <dbReference type="SAM" id="Coils"/>
    </source>
</evidence>
<feature type="region of interest" description="Disordered" evidence="2">
    <location>
        <begin position="1"/>
        <end position="41"/>
    </location>
</feature>
<dbReference type="Proteomes" id="UP000774326">
    <property type="component" value="Unassembled WGS sequence"/>
</dbReference>
<name>A0A9P8THP7_WICPI</name>
<reference evidence="3" key="2">
    <citation type="submission" date="2021-01" db="EMBL/GenBank/DDBJ databases">
        <authorList>
            <person name="Schikora-Tamarit M.A."/>
        </authorList>
    </citation>
    <scope>NUCLEOTIDE SEQUENCE</scope>
    <source>
        <strain evidence="3">CBS2887</strain>
    </source>
</reference>
<dbReference type="AlphaFoldDB" id="A0A9P8THP7"/>
<feature type="region of interest" description="Disordered" evidence="2">
    <location>
        <begin position="138"/>
        <end position="237"/>
    </location>
</feature>
<dbReference type="EMBL" id="JAEUBG010005009">
    <property type="protein sequence ID" value="KAH3679204.1"/>
    <property type="molecule type" value="Genomic_DNA"/>
</dbReference>
<reference evidence="3" key="1">
    <citation type="journal article" date="2021" name="Open Biol.">
        <title>Shared evolutionary footprints suggest mitochondrial oxidative damage underlies multiple complex I losses in fungi.</title>
        <authorList>
            <person name="Schikora-Tamarit M.A."/>
            <person name="Marcet-Houben M."/>
            <person name="Nosek J."/>
            <person name="Gabaldon T."/>
        </authorList>
    </citation>
    <scope>NUCLEOTIDE SEQUENCE</scope>
    <source>
        <strain evidence="3">CBS2887</strain>
    </source>
</reference>
<protein>
    <submittedName>
        <fullName evidence="3">Uncharacterized protein</fullName>
    </submittedName>
</protein>
<feature type="region of interest" description="Disordered" evidence="2">
    <location>
        <begin position="84"/>
        <end position="117"/>
    </location>
</feature>
<organism evidence="3 4">
    <name type="scientific">Wickerhamomyces pijperi</name>
    <name type="common">Yeast</name>
    <name type="synonym">Pichia pijperi</name>
    <dbReference type="NCBI Taxonomy" id="599730"/>
    <lineage>
        <taxon>Eukaryota</taxon>
        <taxon>Fungi</taxon>
        <taxon>Dikarya</taxon>
        <taxon>Ascomycota</taxon>
        <taxon>Saccharomycotina</taxon>
        <taxon>Saccharomycetes</taxon>
        <taxon>Phaffomycetales</taxon>
        <taxon>Wickerhamomycetaceae</taxon>
        <taxon>Wickerhamomyces</taxon>
    </lineage>
</organism>
<feature type="compositionally biased region" description="Polar residues" evidence="2">
    <location>
        <begin position="13"/>
        <end position="31"/>
    </location>
</feature>
<evidence type="ECO:0000256" key="2">
    <source>
        <dbReference type="SAM" id="MobiDB-lite"/>
    </source>
</evidence>
<feature type="compositionally biased region" description="Acidic residues" evidence="2">
    <location>
        <begin position="1"/>
        <end position="12"/>
    </location>
</feature>
<sequence>MEEDITFTEDESLGSQSDHQNSPDLQILESTNDNNKEDNAKKKAKVMDFFSRFKPSKKKEPLSVALTDVVDAEAVKIVDQVEPLKEKQQQQKKKRTRVTRGKTGDQDHLVDPAAEVQEEQHVIPVQKKAKRSYTTIIDLDDEEEGEGDLMILSEQESQANPQRPKVNLRDLLNGGKTAQSALSEDVKGNKKSGKDSTKRTPTLAKRRKPTKEIVEILSDDEEDQEKEGGDSGNESLQEALNQISAKEKEDNLKALELKIRQSMQQQQQQQNRSKAVTQVDDVNVMSMLNGNKIDSATPLSNKPAIT</sequence>
<feature type="compositionally biased region" description="Basic and acidic residues" evidence="2">
    <location>
        <begin position="184"/>
        <end position="198"/>
    </location>
</feature>
<keyword evidence="4" id="KW-1185">Reference proteome</keyword>
<evidence type="ECO:0000313" key="4">
    <source>
        <dbReference type="Proteomes" id="UP000774326"/>
    </source>
</evidence>
<keyword evidence="1" id="KW-0175">Coiled coil</keyword>
<feature type="coiled-coil region" evidence="1">
    <location>
        <begin position="245"/>
        <end position="272"/>
    </location>
</feature>
<feature type="compositionally biased region" description="Basic residues" evidence="2">
    <location>
        <begin position="90"/>
        <end position="100"/>
    </location>
</feature>
<accession>A0A9P8THP7</accession>